<evidence type="ECO:0000256" key="5">
    <source>
        <dbReference type="ARBA" id="ARBA00023136"/>
    </source>
</evidence>
<evidence type="ECO:0000256" key="6">
    <source>
        <dbReference type="ARBA" id="ARBA00037968"/>
    </source>
</evidence>
<dbReference type="OMA" id="AVYCTQY"/>
<dbReference type="EMBL" id="BACD03000042">
    <property type="protein sequence ID" value="GAO51199.1"/>
    <property type="molecule type" value="Genomic_DNA"/>
</dbReference>
<keyword evidence="5 7" id="KW-0472">Membrane</keyword>
<feature type="domain" description="Major facilitator superfamily (MFS) profile" evidence="8">
    <location>
        <begin position="87"/>
        <end position="501"/>
    </location>
</feature>
<dbReference type="InterPro" id="IPR036259">
    <property type="entry name" value="MFS_trans_sf"/>
</dbReference>
<gene>
    <name evidence="9" type="ORF">G7K_5310-t1</name>
</gene>
<feature type="transmembrane region" description="Helical" evidence="7">
    <location>
        <begin position="247"/>
        <end position="267"/>
    </location>
</feature>
<feature type="transmembrane region" description="Helical" evidence="7">
    <location>
        <begin position="311"/>
        <end position="333"/>
    </location>
</feature>
<sequence>MYLEKSLLTMEKSTIVEFGSSTSSHRPSMEKVPTLRPAEAIAEGEVTILEENGDEARQFMGENFGEDGEEFDEEFMKKLVRKIDFTIVPLLALTYFLQFLDKTTLSYTSVMGLQTDTHLKGDEYSYLGMLFYVGFLVTELPTQWLAQKVSHLAKYLAVNIMLWGVVLSCHAACTNFAQLAVLRTLLGVFEACVAPILVMIISMWYKKSEQGRRVSFFYVMNSLTSIVGGFVAYGVTFTHSHFASWRIFYLALGLFTVACGVLVFIFLPDSPVRASGRRFSDREKRAALLRIADNQSGTQNKKLKVYQMKEALVDVKTWLIFISVMLTSIPNGALSNFNSIIIKSFGFTSQQTLILGTPAGLVGIVFVLGCGWLSDRLNDRSLVMLIFLIPTILGAALMVGLQHLHNKAGLLAANYLTGTFGGAFGLILAWNASNISGHSKKVVVNAMTLVSFATGNIIGTQTFRASDAPDYIPGKTAIIVCLGAQVVVSFALRYVNIWYNKKKARVVEGMDPATREATRKHMAFADETDMRNPFFKYTN</sequence>
<dbReference type="InterPro" id="IPR011701">
    <property type="entry name" value="MFS"/>
</dbReference>
<dbReference type="GO" id="GO:0016020">
    <property type="term" value="C:membrane"/>
    <property type="evidence" value="ECO:0007669"/>
    <property type="project" value="UniProtKB-SubCell"/>
</dbReference>
<evidence type="ECO:0000256" key="2">
    <source>
        <dbReference type="ARBA" id="ARBA00022448"/>
    </source>
</evidence>
<dbReference type="Gene3D" id="1.20.1250.20">
    <property type="entry name" value="MFS general substrate transporter like domains"/>
    <property type="match status" value="2"/>
</dbReference>
<feature type="transmembrane region" description="Helical" evidence="7">
    <location>
        <begin position="124"/>
        <end position="144"/>
    </location>
</feature>
<keyword evidence="4 7" id="KW-1133">Transmembrane helix</keyword>
<evidence type="ECO:0000313" key="9">
    <source>
        <dbReference type="EMBL" id="GAO51199.1"/>
    </source>
</evidence>
<feature type="transmembrane region" description="Helical" evidence="7">
    <location>
        <begin position="476"/>
        <end position="495"/>
    </location>
</feature>
<dbReference type="CDD" id="cd17327">
    <property type="entry name" value="MFS_FEN2_like"/>
    <property type="match status" value="1"/>
</dbReference>
<dbReference type="PROSITE" id="PS50850">
    <property type="entry name" value="MFS"/>
    <property type="match status" value="1"/>
</dbReference>
<organism evidence="9 10">
    <name type="scientific">Saitoella complicata (strain BCRC 22490 / CBS 7301 / JCM 7358 / NBRC 10748 / NRRL Y-17804)</name>
    <dbReference type="NCBI Taxonomy" id="698492"/>
    <lineage>
        <taxon>Eukaryota</taxon>
        <taxon>Fungi</taxon>
        <taxon>Dikarya</taxon>
        <taxon>Ascomycota</taxon>
        <taxon>Taphrinomycotina</taxon>
        <taxon>Taphrinomycotina incertae sedis</taxon>
        <taxon>Saitoella</taxon>
    </lineage>
</organism>
<reference evidence="9 10" key="1">
    <citation type="journal article" date="2011" name="J. Gen. Appl. Microbiol.">
        <title>Draft genome sequencing of the enigmatic yeast Saitoella complicata.</title>
        <authorList>
            <person name="Nishida H."/>
            <person name="Hamamoto M."/>
            <person name="Sugiyama J."/>
        </authorList>
    </citation>
    <scope>NUCLEOTIDE SEQUENCE [LARGE SCALE GENOMIC DNA]</scope>
    <source>
        <strain evidence="9 10">NRRL Y-17804</strain>
    </source>
</reference>
<comment type="subcellular location">
    <subcellularLocation>
        <location evidence="1">Membrane</location>
        <topology evidence="1">Multi-pass membrane protein</topology>
    </subcellularLocation>
</comment>
<keyword evidence="3 7" id="KW-0812">Transmembrane</keyword>
<keyword evidence="2" id="KW-0813">Transport</keyword>
<dbReference type="PANTHER" id="PTHR43791:SF40">
    <property type="entry name" value="THIAMINE PATHWAY TRANSPORTER THI73"/>
    <property type="match status" value="1"/>
</dbReference>
<feature type="transmembrane region" description="Helical" evidence="7">
    <location>
        <begin position="442"/>
        <end position="464"/>
    </location>
</feature>
<evidence type="ECO:0000256" key="7">
    <source>
        <dbReference type="SAM" id="Phobius"/>
    </source>
</evidence>
<comment type="similarity">
    <text evidence="6">Belongs to the major facilitator superfamily. Allantoate permease family.</text>
</comment>
<feature type="transmembrane region" description="Helical" evidence="7">
    <location>
        <begin position="184"/>
        <end position="204"/>
    </location>
</feature>
<feature type="transmembrane region" description="Helical" evidence="7">
    <location>
        <begin position="156"/>
        <end position="178"/>
    </location>
</feature>
<dbReference type="STRING" id="698492.A0A0E9NMY7"/>
<dbReference type="FunFam" id="1.20.1250.20:FF:000064">
    <property type="entry name" value="MFS allantoate transporter"/>
    <property type="match status" value="1"/>
</dbReference>
<feature type="transmembrane region" description="Helical" evidence="7">
    <location>
        <begin position="410"/>
        <end position="430"/>
    </location>
</feature>
<feature type="transmembrane region" description="Helical" evidence="7">
    <location>
        <begin position="216"/>
        <end position="235"/>
    </location>
</feature>
<dbReference type="InterPro" id="IPR020846">
    <property type="entry name" value="MFS_dom"/>
</dbReference>
<evidence type="ECO:0000259" key="8">
    <source>
        <dbReference type="PROSITE" id="PS50850"/>
    </source>
</evidence>
<comment type="caution">
    <text evidence="9">The sequence shown here is derived from an EMBL/GenBank/DDBJ whole genome shotgun (WGS) entry which is preliminary data.</text>
</comment>
<evidence type="ECO:0000313" key="10">
    <source>
        <dbReference type="Proteomes" id="UP000033140"/>
    </source>
</evidence>
<evidence type="ECO:0000256" key="3">
    <source>
        <dbReference type="ARBA" id="ARBA00022692"/>
    </source>
</evidence>
<proteinExistence type="inferred from homology"/>
<feature type="transmembrane region" description="Helical" evidence="7">
    <location>
        <begin position="83"/>
        <end position="100"/>
    </location>
</feature>
<keyword evidence="10" id="KW-1185">Reference proteome</keyword>
<feature type="transmembrane region" description="Helical" evidence="7">
    <location>
        <begin position="382"/>
        <end position="404"/>
    </location>
</feature>
<protein>
    <recommendedName>
        <fullName evidence="8">Major facilitator superfamily (MFS) profile domain-containing protein</fullName>
    </recommendedName>
</protein>
<dbReference type="PANTHER" id="PTHR43791">
    <property type="entry name" value="PERMEASE-RELATED"/>
    <property type="match status" value="1"/>
</dbReference>
<accession>A0A0E9NMY7</accession>
<dbReference type="AlphaFoldDB" id="A0A0E9NMY7"/>
<name>A0A0E9NMY7_SAICN</name>
<dbReference type="Proteomes" id="UP000033140">
    <property type="component" value="Unassembled WGS sequence"/>
</dbReference>
<dbReference type="GO" id="GO:0022857">
    <property type="term" value="F:transmembrane transporter activity"/>
    <property type="evidence" value="ECO:0007669"/>
    <property type="project" value="InterPro"/>
</dbReference>
<feature type="transmembrane region" description="Helical" evidence="7">
    <location>
        <begin position="353"/>
        <end position="373"/>
    </location>
</feature>
<evidence type="ECO:0000256" key="1">
    <source>
        <dbReference type="ARBA" id="ARBA00004141"/>
    </source>
</evidence>
<dbReference type="Pfam" id="PF07690">
    <property type="entry name" value="MFS_1"/>
    <property type="match status" value="1"/>
</dbReference>
<evidence type="ECO:0000256" key="4">
    <source>
        <dbReference type="ARBA" id="ARBA00022989"/>
    </source>
</evidence>
<reference evidence="9 10" key="2">
    <citation type="journal article" date="2014" name="J. Gen. Appl. Microbiol.">
        <title>The early diverging ascomycetous budding yeast Saitoella complicata has three histone deacetylases belonging to the Clr6, Hos2, and Rpd3 lineages.</title>
        <authorList>
            <person name="Nishida H."/>
            <person name="Matsumoto T."/>
            <person name="Kondo S."/>
            <person name="Hamamoto M."/>
            <person name="Yoshikawa H."/>
        </authorList>
    </citation>
    <scope>NUCLEOTIDE SEQUENCE [LARGE SCALE GENOMIC DNA]</scope>
    <source>
        <strain evidence="9 10">NRRL Y-17804</strain>
    </source>
</reference>
<reference evidence="9 10" key="3">
    <citation type="journal article" date="2015" name="Genome Announc.">
        <title>Draft Genome Sequence of the Archiascomycetous Yeast Saitoella complicata.</title>
        <authorList>
            <person name="Yamauchi K."/>
            <person name="Kondo S."/>
            <person name="Hamamoto M."/>
            <person name="Takahashi Y."/>
            <person name="Ogura Y."/>
            <person name="Hayashi T."/>
            <person name="Nishida H."/>
        </authorList>
    </citation>
    <scope>NUCLEOTIDE SEQUENCE [LARGE SCALE GENOMIC DNA]</scope>
    <source>
        <strain evidence="9 10">NRRL Y-17804</strain>
    </source>
</reference>
<dbReference type="SUPFAM" id="SSF103473">
    <property type="entry name" value="MFS general substrate transporter"/>
    <property type="match status" value="1"/>
</dbReference>